<dbReference type="Pfam" id="PF03888">
    <property type="entry name" value="MucB_RseB"/>
    <property type="match status" value="1"/>
</dbReference>
<name>A0A839S1K6_9PSEU</name>
<feature type="compositionally biased region" description="Basic and acidic residues" evidence="1">
    <location>
        <begin position="246"/>
        <end position="262"/>
    </location>
</feature>
<dbReference type="PANTHER" id="PTHR37507">
    <property type="entry name" value="SPORULATION PROTEIN YDCC"/>
    <property type="match status" value="1"/>
</dbReference>
<accession>A0A839S1K6</accession>
<evidence type="ECO:0000313" key="4">
    <source>
        <dbReference type="EMBL" id="MBB3050669.1"/>
    </source>
</evidence>
<evidence type="ECO:0000313" key="5">
    <source>
        <dbReference type="Proteomes" id="UP000550714"/>
    </source>
</evidence>
<dbReference type="PANTHER" id="PTHR37507:SF2">
    <property type="entry name" value="SPORULATION PROTEIN YDCC"/>
    <property type="match status" value="1"/>
</dbReference>
<keyword evidence="2" id="KW-0732">Signal</keyword>
<organism evidence="4 5">
    <name type="scientific">Prauserella isguenensis</name>
    <dbReference type="NCBI Taxonomy" id="1470180"/>
    <lineage>
        <taxon>Bacteria</taxon>
        <taxon>Bacillati</taxon>
        <taxon>Actinomycetota</taxon>
        <taxon>Actinomycetes</taxon>
        <taxon>Pseudonocardiales</taxon>
        <taxon>Pseudonocardiaceae</taxon>
        <taxon>Prauserella</taxon>
    </lineage>
</organism>
<keyword evidence="5" id="KW-1185">Reference proteome</keyword>
<evidence type="ECO:0000259" key="3">
    <source>
        <dbReference type="Pfam" id="PF03888"/>
    </source>
</evidence>
<evidence type="ECO:0000256" key="1">
    <source>
        <dbReference type="SAM" id="MobiDB-lite"/>
    </source>
</evidence>
<feature type="domain" description="MucB/RseB N-terminal" evidence="3">
    <location>
        <begin position="141"/>
        <end position="213"/>
    </location>
</feature>
<dbReference type="InterPro" id="IPR029046">
    <property type="entry name" value="LolA/LolB/LppX"/>
</dbReference>
<feature type="chain" id="PRO_5039181567" evidence="2">
    <location>
        <begin position="32"/>
        <end position="351"/>
    </location>
</feature>
<reference evidence="4 5" key="1">
    <citation type="submission" date="2020-08" db="EMBL/GenBank/DDBJ databases">
        <title>Genomic Encyclopedia of Type Strains, Phase III (KMG-III): the genomes of soil and plant-associated and newly described type strains.</title>
        <authorList>
            <person name="Whitman W."/>
        </authorList>
    </citation>
    <scope>NUCLEOTIDE SEQUENCE [LARGE SCALE GENOMIC DNA]</scope>
    <source>
        <strain evidence="4 5">CECT 8577</strain>
    </source>
</reference>
<comment type="caution">
    <text evidence="4">The sequence shown here is derived from an EMBL/GenBank/DDBJ whole genome shotgun (WGS) entry which is preliminary data.</text>
</comment>
<dbReference type="SUPFAM" id="SSF89392">
    <property type="entry name" value="Prokaryotic lipoproteins and lipoprotein localization factors"/>
    <property type="match status" value="1"/>
</dbReference>
<dbReference type="InterPro" id="IPR052944">
    <property type="entry name" value="Sporulation_related"/>
</dbReference>
<dbReference type="InterPro" id="IPR033434">
    <property type="entry name" value="MucB/RseB_N"/>
</dbReference>
<dbReference type="Gene3D" id="2.50.20.10">
    <property type="entry name" value="Lipoprotein localisation LolA/LolB/LppX"/>
    <property type="match status" value="1"/>
</dbReference>
<dbReference type="EMBL" id="JACHWU010000001">
    <property type="protein sequence ID" value="MBB3050669.1"/>
    <property type="molecule type" value="Genomic_DNA"/>
</dbReference>
<sequence>MNTKRKAATVAVAGTAVGALGLGLLSMPAGAESAPELPEVGAQQLVGSVLKAQPPAMSGTATVDNQLGLPAMPGMPALDAQSARVYYDGDGRGRVAMEQQSSEVTYVLGEREFWSYDSAAGTATRAELPAEAGAKHRNPKANGADPARAATQIVDKLKESSNVSVDGTARVAGRAAYELVLTPKPDERTLVREVRVAVDAEERLPLRLSVLTHGTTEPAFEMGFSEIEFGPQPDRLFEFSPPEGTKVTEPEGDRPGGPRGDAEGTPELEVTGDGWDTVVIGRVPQELRDRAESDGVDVNGMLERFGKPVQGEFGSGHVIETRIGTALITDDGRLAAGAVPQQVLQQALENR</sequence>
<keyword evidence="4" id="KW-0449">Lipoprotein</keyword>
<dbReference type="Proteomes" id="UP000550714">
    <property type="component" value="Unassembled WGS sequence"/>
</dbReference>
<feature type="region of interest" description="Disordered" evidence="1">
    <location>
        <begin position="237"/>
        <end position="271"/>
    </location>
</feature>
<evidence type="ECO:0000256" key="2">
    <source>
        <dbReference type="SAM" id="SignalP"/>
    </source>
</evidence>
<dbReference type="AlphaFoldDB" id="A0A839S1K6"/>
<gene>
    <name evidence="4" type="ORF">FHS23_001664</name>
</gene>
<protein>
    <submittedName>
        <fullName evidence="4">Outer membrane lipoprotein-sorting protein</fullName>
    </submittedName>
</protein>
<feature type="signal peptide" evidence="2">
    <location>
        <begin position="1"/>
        <end position="31"/>
    </location>
</feature>
<proteinExistence type="predicted"/>
<dbReference type="RefSeq" id="WP_183650332.1">
    <property type="nucleotide sequence ID" value="NZ_JACHWU010000001.1"/>
</dbReference>